<dbReference type="Gramene" id="mRNA:HanXRQr2_Chr04g0181681">
    <property type="protein sequence ID" value="mRNA:HanXRQr2_Chr04g0181681"/>
    <property type="gene ID" value="HanXRQr2_Chr04g0181681"/>
</dbReference>
<proteinExistence type="predicted"/>
<evidence type="ECO:0000313" key="1">
    <source>
        <dbReference type="EMBL" id="KAF5811465.1"/>
    </source>
</evidence>
<organism evidence="1 2">
    <name type="scientific">Helianthus annuus</name>
    <name type="common">Common sunflower</name>
    <dbReference type="NCBI Taxonomy" id="4232"/>
    <lineage>
        <taxon>Eukaryota</taxon>
        <taxon>Viridiplantae</taxon>
        <taxon>Streptophyta</taxon>
        <taxon>Embryophyta</taxon>
        <taxon>Tracheophyta</taxon>
        <taxon>Spermatophyta</taxon>
        <taxon>Magnoliopsida</taxon>
        <taxon>eudicotyledons</taxon>
        <taxon>Gunneridae</taxon>
        <taxon>Pentapetalae</taxon>
        <taxon>asterids</taxon>
        <taxon>campanulids</taxon>
        <taxon>Asterales</taxon>
        <taxon>Asteraceae</taxon>
        <taxon>Asteroideae</taxon>
        <taxon>Heliantheae alliance</taxon>
        <taxon>Heliantheae</taxon>
        <taxon>Helianthus</taxon>
    </lineage>
</organism>
<reference evidence="1" key="1">
    <citation type="journal article" date="2017" name="Nature">
        <title>The sunflower genome provides insights into oil metabolism, flowering and Asterid evolution.</title>
        <authorList>
            <person name="Badouin H."/>
            <person name="Gouzy J."/>
            <person name="Grassa C.J."/>
            <person name="Murat F."/>
            <person name="Staton S.E."/>
            <person name="Cottret L."/>
            <person name="Lelandais-Briere C."/>
            <person name="Owens G.L."/>
            <person name="Carrere S."/>
            <person name="Mayjonade B."/>
            <person name="Legrand L."/>
            <person name="Gill N."/>
            <person name="Kane N.C."/>
            <person name="Bowers J.E."/>
            <person name="Hubner S."/>
            <person name="Bellec A."/>
            <person name="Berard A."/>
            <person name="Berges H."/>
            <person name="Blanchet N."/>
            <person name="Boniface M.C."/>
            <person name="Brunel D."/>
            <person name="Catrice O."/>
            <person name="Chaidir N."/>
            <person name="Claudel C."/>
            <person name="Donnadieu C."/>
            <person name="Faraut T."/>
            <person name="Fievet G."/>
            <person name="Helmstetter N."/>
            <person name="King M."/>
            <person name="Knapp S.J."/>
            <person name="Lai Z."/>
            <person name="Le Paslier M.C."/>
            <person name="Lippi Y."/>
            <person name="Lorenzon L."/>
            <person name="Mandel J.R."/>
            <person name="Marage G."/>
            <person name="Marchand G."/>
            <person name="Marquand E."/>
            <person name="Bret-Mestries E."/>
            <person name="Morien E."/>
            <person name="Nambeesan S."/>
            <person name="Nguyen T."/>
            <person name="Pegot-Espagnet P."/>
            <person name="Pouilly N."/>
            <person name="Raftis F."/>
            <person name="Sallet E."/>
            <person name="Schiex T."/>
            <person name="Thomas J."/>
            <person name="Vandecasteele C."/>
            <person name="Vares D."/>
            <person name="Vear F."/>
            <person name="Vautrin S."/>
            <person name="Crespi M."/>
            <person name="Mangin B."/>
            <person name="Burke J.M."/>
            <person name="Salse J."/>
            <person name="Munos S."/>
            <person name="Vincourt P."/>
            <person name="Rieseberg L.H."/>
            <person name="Langlade N.B."/>
        </authorList>
    </citation>
    <scope>NUCLEOTIDE SEQUENCE</scope>
    <source>
        <tissue evidence="1">Leaves</tissue>
    </source>
</reference>
<gene>
    <name evidence="1" type="ORF">HanXRQr2_Chr04g0181681</name>
</gene>
<accession>A0A9K3JBI3</accession>
<dbReference type="AlphaFoldDB" id="A0A9K3JBI3"/>
<keyword evidence="2" id="KW-1185">Reference proteome</keyword>
<protein>
    <submittedName>
        <fullName evidence="1">Uncharacterized protein</fullName>
    </submittedName>
</protein>
<dbReference type="EMBL" id="MNCJ02000319">
    <property type="protein sequence ID" value="KAF5811465.1"/>
    <property type="molecule type" value="Genomic_DNA"/>
</dbReference>
<reference evidence="1" key="2">
    <citation type="submission" date="2020-06" db="EMBL/GenBank/DDBJ databases">
        <title>Helianthus annuus Genome sequencing and assembly Release 2.</title>
        <authorList>
            <person name="Gouzy J."/>
            <person name="Langlade N."/>
            <person name="Munos S."/>
        </authorList>
    </citation>
    <scope>NUCLEOTIDE SEQUENCE</scope>
    <source>
        <tissue evidence="1">Leaves</tissue>
    </source>
</reference>
<dbReference type="Proteomes" id="UP000215914">
    <property type="component" value="Unassembled WGS sequence"/>
</dbReference>
<name>A0A9K3JBI3_HELAN</name>
<evidence type="ECO:0000313" key="2">
    <source>
        <dbReference type="Proteomes" id="UP000215914"/>
    </source>
</evidence>
<sequence length="71" mass="8589">MNQIYIQYMKEQSKRHIKGTTFYEGRYMTKMVFIVSKKMENIREDENIVRLYEDLRAMYAANNFSNGLCFS</sequence>
<comment type="caution">
    <text evidence="1">The sequence shown here is derived from an EMBL/GenBank/DDBJ whole genome shotgun (WGS) entry which is preliminary data.</text>
</comment>